<dbReference type="HOGENOM" id="CLU_1846675_0_0_1"/>
<proteinExistence type="predicted"/>
<feature type="signal peptide" evidence="1">
    <location>
        <begin position="1"/>
        <end position="18"/>
    </location>
</feature>
<dbReference type="VEuPathDB" id="MicrosporidiaDB:VICG_00185"/>
<feature type="domain" description="N-acetyltransferase ESCO zinc-finger" evidence="2">
    <location>
        <begin position="31"/>
        <end position="67"/>
    </location>
</feature>
<name>L2GQS8_VITCO</name>
<dbReference type="InterPro" id="IPR028005">
    <property type="entry name" value="AcTrfase_ESCO_Znf_dom"/>
</dbReference>
<protein>
    <recommendedName>
        <fullName evidence="2">N-acetyltransferase ESCO zinc-finger domain-containing protein</fullName>
    </recommendedName>
</protein>
<sequence length="139" mass="16355">MLDVSLLFMPSMCIYAYAHDANTVRCTPEMQRILGFGKNVFKYCLKCKIKYNSTNMKDVQFHKRLHRTYLIPKCEKICENFYQKGNTFYFGHEEVEAKCIVKKHKSQLRLSEIWATSTLSKDRLLANLKMAFPDIDNII</sequence>
<evidence type="ECO:0000256" key="1">
    <source>
        <dbReference type="SAM" id="SignalP"/>
    </source>
</evidence>
<keyword evidence="4" id="KW-1185">Reference proteome</keyword>
<dbReference type="Pfam" id="PF13878">
    <property type="entry name" value="zf-C2H2_3"/>
    <property type="match status" value="1"/>
</dbReference>
<evidence type="ECO:0000313" key="3">
    <source>
        <dbReference type="EMBL" id="ELA42870.1"/>
    </source>
</evidence>
<dbReference type="EMBL" id="JH370130">
    <property type="protein sequence ID" value="ELA42870.1"/>
    <property type="molecule type" value="Genomic_DNA"/>
</dbReference>
<gene>
    <name evidence="3" type="ORF">VICG_00185</name>
</gene>
<evidence type="ECO:0000313" key="4">
    <source>
        <dbReference type="Proteomes" id="UP000011082"/>
    </source>
</evidence>
<reference evidence="4" key="1">
    <citation type="submission" date="2011-05" db="EMBL/GenBank/DDBJ databases">
        <title>The genome sequence of Vittaforma corneae strain ATCC 50505.</title>
        <authorList>
            <consortium name="The Broad Institute Genome Sequencing Platform"/>
            <person name="Cuomo C."/>
            <person name="Didier E."/>
            <person name="Bowers L."/>
            <person name="Young S.K."/>
            <person name="Zeng Q."/>
            <person name="Gargeya S."/>
            <person name="Fitzgerald M."/>
            <person name="Haas B."/>
            <person name="Abouelleil A."/>
            <person name="Alvarado L."/>
            <person name="Arachchi H.M."/>
            <person name="Berlin A."/>
            <person name="Chapman S.B."/>
            <person name="Gearin G."/>
            <person name="Goldberg J."/>
            <person name="Griggs A."/>
            <person name="Gujja S."/>
            <person name="Hansen M."/>
            <person name="Heiman D."/>
            <person name="Howarth C."/>
            <person name="Larimer J."/>
            <person name="Lui A."/>
            <person name="MacDonald P.J.P."/>
            <person name="McCowen C."/>
            <person name="Montmayeur A."/>
            <person name="Murphy C."/>
            <person name="Neiman D."/>
            <person name="Pearson M."/>
            <person name="Priest M."/>
            <person name="Roberts A."/>
            <person name="Saif S."/>
            <person name="Shea T."/>
            <person name="Sisk P."/>
            <person name="Stolte C."/>
            <person name="Sykes S."/>
            <person name="Wortman J."/>
            <person name="Nusbaum C."/>
            <person name="Birren B."/>
        </authorList>
    </citation>
    <scope>NUCLEOTIDE SEQUENCE [LARGE SCALE GENOMIC DNA]</scope>
    <source>
        <strain evidence="4">ATCC 50505</strain>
    </source>
</reference>
<keyword evidence="1" id="KW-0732">Signal</keyword>
<accession>L2GQS8</accession>
<organism evidence="3 4">
    <name type="scientific">Vittaforma corneae (strain ATCC 50505)</name>
    <name type="common">Microsporidian parasite</name>
    <name type="synonym">Nosema corneum</name>
    <dbReference type="NCBI Taxonomy" id="993615"/>
    <lineage>
        <taxon>Eukaryota</taxon>
        <taxon>Fungi</taxon>
        <taxon>Fungi incertae sedis</taxon>
        <taxon>Microsporidia</taxon>
        <taxon>Nosematidae</taxon>
        <taxon>Vittaforma</taxon>
    </lineage>
</organism>
<dbReference type="Proteomes" id="UP000011082">
    <property type="component" value="Unassembled WGS sequence"/>
</dbReference>
<evidence type="ECO:0000259" key="2">
    <source>
        <dbReference type="Pfam" id="PF13878"/>
    </source>
</evidence>
<feature type="chain" id="PRO_5003960078" description="N-acetyltransferase ESCO zinc-finger domain-containing protein" evidence="1">
    <location>
        <begin position="19"/>
        <end position="139"/>
    </location>
</feature>
<dbReference type="RefSeq" id="XP_007603638.1">
    <property type="nucleotide sequence ID" value="XM_007603576.1"/>
</dbReference>
<dbReference type="AlphaFoldDB" id="L2GQS8"/>
<dbReference type="GeneID" id="19880903"/>
<dbReference type="InParanoid" id="L2GQS8"/>